<sequence length="63" mass="6738">MRSLSIVVAAALTGLLSSSCVKKEPERKPVPPPSSASKMPWNVPQSGQGMGAFGMMPQLQQRR</sequence>
<evidence type="ECO:0000313" key="2">
    <source>
        <dbReference type="EMBL" id="QUE50071.1"/>
    </source>
</evidence>
<keyword evidence="3" id="KW-1185">Reference proteome</keyword>
<reference evidence="2" key="1">
    <citation type="submission" date="2021-04" db="EMBL/GenBank/DDBJ databases">
        <title>Luteolibacter sp. 32A isolated from the skin of an Anderson's salamander (Ambystoma andersonii).</title>
        <authorList>
            <person name="Spergser J."/>
            <person name="Busse H.-J."/>
        </authorList>
    </citation>
    <scope>NUCLEOTIDE SEQUENCE</scope>
    <source>
        <strain evidence="2">32A</strain>
    </source>
</reference>
<evidence type="ECO:0000313" key="3">
    <source>
        <dbReference type="Proteomes" id="UP000676169"/>
    </source>
</evidence>
<evidence type="ECO:0008006" key="4">
    <source>
        <dbReference type="Google" id="ProtNLM"/>
    </source>
</evidence>
<evidence type="ECO:0000256" key="1">
    <source>
        <dbReference type="SAM" id="MobiDB-lite"/>
    </source>
</evidence>
<organism evidence="2 3">
    <name type="scientific">Luteolibacter ambystomatis</name>
    <dbReference type="NCBI Taxonomy" id="2824561"/>
    <lineage>
        <taxon>Bacteria</taxon>
        <taxon>Pseudomonadati</taxon>
        <taxon>Verrucomicrobiota</taxon>
        <taxon>Verrucomicrobiia</taxon>
        <taxon>Verrucomicrobiales</taxon>
        <taxon>Verrucomicrobiaceae</taxon>
        <taxon>Luteolibacter</taxon>
    </lineage>
</organism>
<protein>
    <recommendedName>
        <fullName evidence="4">Lipoprotein</fullName>
    </recommendedName>
</protein>
<dbReference type="Proteomes" id="UP000676169">
    <property type="component" value="Chromosome"/>
</dbReference>
<name>A0A975IY65_9BACT</name>
<dbReference type="KEGG" id="lamb:KBB96_14490"/>
<dbReference type="PROSITE" id="PS51257">
    <property type="entry name" value="PROKAR_LIPOPROTEIN"/>
    <property type="match status" value="1"/>
</dbReference>
<feature type="region of interest" description="Disordered" evidence="1">
    <location>
        <begin position="21"/>
        <end position="63"/>
    </location>
</feature>
<dbReference type="EMBL" id="CP073100">
    <property type="protein sequence ID" value="QUE50071.1"/>
    <property type="molecule type" value="Genomic_DNA"/>
</dbReference>
<dbReference type="AlphaFoldDB" id="A0A975IY65"/>
<gene>
    <name evidence="2" type="ORF">KBB96_14490</name>
</gene>
<accession>A0A975IY65</accession>
<dbReference type="RefSeq" id="WP_211630160.1">
    <property type="nucleotide sequence ID" value="NZ_CP073100.1"/>
</dbReference>
<proteinExistence type="predicted"/>